<name>A0A806KJP4_9BACT</name>
<evidence type="ECO:0000256" key="2">
    <source>
        <dbReference type="ARBA" id="ARBA00022448"/>
    </source>
</evidence>
<evidence type="ECO:0000256" key="9">
    <source>
        <dbReference type="SAM" id="Phobius"/>
    </source>
</evidence>
<evidence type="ECO:0000256" key="5">
    <source>
        <dbReference type="ARBA" id="ARBA00022741"/>
    </source>
</evidence>
<dbReference type="InterPro" id="IPR003439">
    <property type="entry name" value="ABC_transporter-like_ATP-bd"/>
</dbReference>
<feature type="transmembrane region" description="Helical" evidence="9">
    <location>
        <begin position="134"/>
        <end position="152"/>
    </location>
</feature>
<evidence type="ECO:0000256" key="4">
    <source>
        <dbReference type="ARBA" id="ARBA00022692"/>
    </source>
</evidence>
<dbReference type="InterPro" id="IPR027417">
    <property type="entry name" value="P-loop_NTPase"/>
</dbReference>
<evidence type="ECO:0000313" key="12">
    <source>
        <dbReference type="EMBL" id="AGS53404.1"/>
    </source>
</evidence>
<evidence type="ECO:0000259" key="10">
    <source>
        <dbReference type="PROSITE" id="PS50893"/>
    </source>
</evidence>
<dbReference type="AlphaFoldDB" id="A0A806KJP4"/>
<evidence type="ECO:0000259" key="11">
    <source>
        <dbReference type="PROSITE" id="PS50929"/>
    </source>
</evidence>
<feature type="transmembrane region" description="Helical" evidence="9">
    <location>
        <begin position="158"/>
        <end position="178"/>
    </location>
</feature>
<accession>A0A806KJP4</accession>
<keyword evidence="6" id="KW-0067">ATP-binding</keyword>
<evidence type="ECO:0000256" key="6">
    <source>
        <dbReference type="ARBA" id="ARBA00022840"/>
    </source>
</evidence>
<dbReference type="Pfam" id="PF00005">
    <property type="entry name" value="ABC_tran"/>
    <property type="match status" value="1"/>
</dbReference>
<feature type="transmembrane region" description="Helical" evidence="9">
    <location>
        <begin position="236"/>
        <end position="259"/>
    </location>
</feature>
<dbReference type="InterPro" id="IPR003593">
    <property type="entry name" value="AAA+_ATPase"/>
</dbReference>
<keyword evidence="4 9" id="KW-0812">Transmembrane</keyword>
<evidence type="ECO:0000256" key="8">
    <source>
        <dbReference type="ARBA" id="ARBA00023136"/>
    </source>
</evidence>
<dbReference type="GO" id="GO:0005524">
    <property type="term" value="F:ATP binding"/>
    <property type="evidence" value="ECO:0007669"/>
    <property type="project" value="UniProtKB-KW"/>
</dbReference>
<organism evidence="12">
    <name type="scientific">uncultured bacterium contig00025</name>
    <dbReference type="NCBI Taxonomy" id="1181514"/>
    <lineage>
        <taxon>Bacteria</taxon>
        <taxon>environmental samples</taxon>
    </lineage>
</organism>
<dbReference type="FunFam" id="3.40.50.300:FF:000221">
    <property type="entry name" value="Multidrug ABC transporter ATP-binding protein"/>
    <property type="match status" value="1"/>
</dbReference>
<proteinExistence type="predicted"/>
<reference evidence="12" key="1">
    <citation type="submission" date="2012-03" db="EMBL/GenBank/DDBJ databases">
        <title>Functional metagenomics reveals considerable lignocellulase gene clusters in the gut microbiome of a wood-feeding higher termite.</title>
        <authorList>
            <person name="Liu N."/>
        </authorList>
    </citation>
    <scope>NUCLEOTIDE SEQUENCE</scope>
</reference>
<protein>
    <submittedName>
        <fullName evidence="12">ABC transporter-like protein</fullName>
    </submittedName>
</protein>
<feature type="domain" description="ABC transmembrane type-1" evidence="11">
    <location>
        <begin position="17"/>
        <end position="299"/>
    </location>
</feature>
<evidence type="ECO:0000256" key="1">
    <source>
        <dbReference type="ARBA" id="ARBA00004651"/>
    </source>
</evidence>
<dbReference type="Pfam" id="PF00664">
    <property type="entry name" value="ABC_membrane"/>
    <property type="match status" value="1"/>
</dbReference>
<feature type="transmembrane region" description="Helical" evidence="9">
    <location>
        <begin position="60"/>
        <end position="81"/>
    </location>
</feature>
<dbReference type="InterPro" id="IPR011527">
    <property type="entry name" value="ABC1_TM_dom"/>
</dbReference>
<feature type="domain" description="ABC transporter" evidence="10">
    <location>
        <begin position="331"/>
        <end position="567"/>
    </location>
</feature>
<keyword evidence="5" id="KW-0547">Nucleotide-binding</keyword>
<dbReference type="InterPro" id="IPR036640">
    <property type="entry name" value="ABC1_TM_sf"/>
</dbReference>
<dbReference type="SUPFAM" id="SSF52540">
    <property type="entry name" value="P-loop containing nucleoside triphosphate hydrolases"/>
    <property type="match status" value="1"/>
</dbReference>
<keyword evidence="7 9" id="KW-1133">Transmembrane helix</keyword>
<dbReference type="GO" id="GO:0015421">
    <property type="term" value="F:ABC-type oligopeptide transporter activity"/>
    <property type="evidence" value="ECO:0007669"/>
    <property type="project" value="TreeGrafter"/>
</dbReference>
<dbReference type="PROSITE" id="PS00211">
    <property type="entry name" value="ABC_TRANSPORTER_1"/>
    <property type="match status" value="1"/>
</dbReference>
<dbReference type="CDD" id="cd18548">
    <property type="entry name" value="ABC_6TM_Tm287_like"/>
    <property type="match status" value="1"/>
</dbReference>
<dbReference type="FunFam" id="1.20.1560.10:FF:000040">
    <property type="entry name" value="Multidrug ABC transporter ATP-binding protein"/>
    <property type="match status" value="1"/>
</dbReference>
<dbReference type="SMART" id="SM00382">
    <property type="entry name" value="AAA"/>
    <property type="match status" value="1"/>
</dbReference>
<dbReference type="PROSITE" id="PS50893">
    <property type="entry name" value="ABC_TRANSPORTER_2"/>
    <property type="match status" value="1"/>
</dbReference>
<keyword evidence="8 9" id="KW-0472">Membrane</keyword>
<keyword evidence="3" id="KW-1003">Cell membrane</keyword>
<keyword evidence="2" id="KW-0813">Transport</keyword>
<dbReference type="Gene3D" id="1.20.1560.10">
    <property type="entry name" value="ABC transporter type 1, transmembrane domain"/>
    <property type="match status" value="1"/>
</dbReference>
<evidence type="ECO:0000256" key="7">
    <source>
        <dbReference type="ARBA" id="ARBA00022989"/>
    </source>
</evidence>
<feature type="transmembrane region" description="Helical" evidence="9">
    <location>
        <begin position="279"/>
        <end position="298"/>
    </location>
</feature>
<dbReference type="EMBL" id="JQ844232">
    <property type="protein sequence ID" value="AGS53404.1"/>
    <property type="molecule type" value="Genomic_DNA"/>
</dbReference>
<dbReference type="GO" id="GO:0005886">
    <property type="term" value="C:plasma membrane"/>
    <property type="evidence" value="ECO:0007669"/>
    <property type="project" value="UniProtKB-SubCell"/>
</dbReference>
<dbReference type="PROSITE" id="PS50929">
    <property type="entry name" value="ABC_TM1F"/>
    <property type="match status" value="1"/>
</dbReference>
<dbReference type="InterPro" id="IPR039421">
    <property type="entry name" value="Type_1_exporter"/>
</dbReference>
<dbReference type="InterPro" id="IPR017871">
    <property type="entry name" value="ABC_transporter-like_CS"/>
</dbReference>
<dbReference type="Gene3D" id="3.40.50.300">
    <property type="entry name" value="P-loop containing nucleotide triphosphate hydrolases"/>
    <property type="match status" value="1"/>
</dbReference>
<dbReference type="PANTHER" id="PTHR43394">
    <property type="entry name" value="ATP-DEPENDENT PERMEASE MDL1, MITOCHONDRIAL"/>
    <property type="match status" value="1"/>
</dbReference>
<dbReference type="PANTHER" id="PTHR43394:SF1">
    <property type="entry name" value="ATP-BINDING CASSETTE SUB-FAMILY B MEMBER 10, MITOCHONDRIAL"/>
    <property type="match status" value="1"/>
</dbReference>
<evidence type="ECO:0000256" key="3">
    <source>
        <dbReference type="ARBA" id="ARBA00022475"/>
    </source>
</evidence>
<dbReference type="SUPFAM" id="SSF90123">
    <property type="entry name" value="ABC transporter transmembrane region"/>
    <property type="match status" value="1"/>
</dbReference>
<feature type="transmembrane region" description="Helical" evidence="9">
    <location>
        <begin position="12"/>
        <end position="29"/>
    </location>
</feature>
<dbReference type="GO" id="GO:0016887">
    <property type="term" value="F:ATP hydrolysis activity"/>
    <property type="evidence" value="ECO:0007669"/>
    <property type="project" value="InterPro"/>
</dbReference>
<sequence>MKVKLMRYLKPYAPYVILAPLMMLLEVFMDLMQPALMATVVDDGILGGDMNTIITTSVKMLGAALLGMAGGFGCTVFAMLASMNYSADLRGDLFRKVGHFSFKEIDRFSTGSLVTRLTNDVVQLQNLVGMALRMFIRAPLLCVGGVVMAVSISVRYGVILLVCIPVILLMVLVVYKLVFPVFASMQAKLDKLNAVLQENLAGVRVIKAYVRGGFEEKRFGDANEDLTNTALYAMNIMAVVGPIMMLLMNAVVLVVIYMGGLQIQAKEIQVGEVMAGISYMTQILFSFMMMSMMFAMVPRAKVSADRVREVLQTESAITDGEVTAEVERGEIEFDNVSFSYNDDKDDYVLKNVSLKINAGENIGLLGSTGAGKSSLVGLIPRFYDATGGRVLVDGVDVRDYKLQSLRSNIGVVLQEAVLFSGTLAENIRWGKEDASDDEVKQAAAAAQADEYISEMTDGYEAMLGQKGLTLSGGQKQRACIARALIKQPKILIMDDSTSALDLGTESRLNAAIREGYTSGTRITIAQRIASVMDTDRIYVIHDGEVAAVGTHDELLENSEIYRDIYDSQMGLGAVAGE</sequence>
<comment type="subcellular location">
    <subcellularLocation>
        <location evidence="1">Cell membrane</location>
        <topology evidence="1">Multi-pass membrane protein</topology>
    </subcellularLocation>
</comment>